<evidence type="ECO:0000313" key="2">
    <source>
        <dbReference type="EMBL" id="CAA76077.1"/>
    </source>
</evidence>
<proteinExistence type="evidence at transcript level"/>
<name>O82005_SOLLC</name>
<sequence length="127" mass="14268">MGHSTSGTLTQRTTALALAHAVCVVILMQLLESMDSCVADSASAAMPRKLASSSTVKNLEYEFLRGPLHLVLVERHMALELFDLHLPSVKYVWDILIYVLTFGSNCYVNLERLAFKILYFVLYIPNF</sequence>
<feature type="transmembrane region" description="Helical" evidence="1">
    <location>
        <begin position="91"/>
        <end position="110"/>
    </location>
</feature>
<protein>
    <submittedName>
        <fullName evidence="2">Uncharacterized protein</fullName>
    </submittedName>
</protein>
<dbReference type="EMBL" id="Y16127">
    <property type="protein sequence ID" value="CAA76077.1"/>
    <property type="molecule type" value="mRNA"/>
</dbReference>
<dbReference type="PIR" id="T07168">
    <property type="entry name" value="T07168"/>
</dbReference>
<reference evidence="2" key="1">
    <citation type="submission" date="1998-01" db="EMBL/GenBank/DDBJ databases">
        <title>A gene from tomato roots up-regulated during arbuscular mycorrhiza colonization.</title>
        <authorList>
            <person name="Tahiri-Alaoui A."/>
            <person name="Antoniw J.F."/>
        </authorList>
    </citation>
    <scope>NUCLEOTIDE SEQUENCE</scope>
    <source>
        <tissue evidence="2">Root</tissue>
    </source>
</reference>
<keyword evidence="1" id="KW-0812">Transmembrane</keyword>
<feature type="transmembrane region" description="Helical" evidence="1">
    <location>
        <begin position="12"/>
        <end position="31"/>
    </location>
</feature>
<organism evidence="2">
    <name type="scientific">Solanum lycopersicum</name>
    <name type="common">Tomato</name>
    <name type="synonym">Lycopersicon esculentum</name>
    <dbReference type="NCBI Taxonomy" id="4081"/>
    <lineage>
        <taxon>Eukaryota</taxon>
        <taxon>Viridiplantae</taxon>
        <taxon>Streptophyta</taxon>
        <taxon>Embryophyta</taxon>
        <taxon>Tracheophyta</taxon>
        <taxon>Spermatophyta</taxon>
        <taxon>Magnoliopsida</taxon>
        <taxon>eudicotyledons</taxon>
        <taxon>Gunneridae</taxon>
        <taxon>Pentapetalae</taxon>
        <taxon>asterids</taxon>
        <taxon>lamiids</taxon>
        <taxon>Solanales</taxon>
        <taxon>Solanaceae</taxon>
        <taxon>Solanoideae</taxon>
        <taxon>Solaneae</taxon>
        <taxon>Solanum</taxon>
        <taxon>Solanum subgen. Lycopersicon</taxon>
    </lineage>
</organism>
<keyword evidence="1" id="KW-0472">Membrane</keyword>
<accession>O82005</accession>
<keyword evidence="1" id="KW-1133">Transmembrane helix</keyword>
<dbReference type="AlphaFoldDB" id="O82005"/>
<evidence type="ECO:0000256" key="1">
    <source>
        <dbReference type="SAM" id="Phobius"/>
    </source>
</evidence>